<keyword evidence="2" id="KW-0233">DNA recombination</keyword>
<dbReference type="Pfam" id="PF03459">
    <property type="entry name" value="TOBE"/>
    <property type="match status" value="2"/>
</dbReference>
<dbReference type="AlphaFoldDB" id="A0A931CVY2"/>
<dbReference type="InterPro" id="IPR013762">
    <property type="entry name" value="Integrase-like_cat_sf"/>
</dbReference>
<gene>
    <name evidence="6" type="ORF">H0S81_00395</name>
</gene>
<dbReference type="CDD" id="cd00397">
    <property type="entry name" value="DNA_BRE_C"/>
    <property type="match status" value="1"/>
</dbReference>
<accession>A0A931CVY2</accession>
<dbReference type="InterPro" id="IPR008995">
    <property type="entry name" value="Mo/tungstate-bd_C_term_dom"/>
</dbReference>
<evidence type="ECO:0000259" key="5">
    <source>
        <dbReference type="PROSITE" id="PS51898"/>
    </source>
</evidence>
<dbReference type="GO" id="GO:0015074">
    <property type="term" value="P:DNA integration"/>
    <property type="evidence" value="ECO:0007669"/>
    <property type="project" value="InterPro"/>
</dbReference>
<dbReference type="GO" id="GO:0003677">
    <property type="term" value="F:DNA binding"/>
    <property type="evidence" value="ECO:0007669"/>
    <property type="project" value="InterPro"/>
</dbReference>
<dbReference type="GO" id="GO:0015689">
    <property type="term" value="P:molybdate ion transport"/>
    <property type="evidence" value="ECO:0007669"/>
    <property type="project" value="InterPro"/>
</dbReference>
<dbReference type="InterPro" id="IPR011010">
    <property type="entry name" value="DNA_brk_join_enz"/>
</dbReference>
<dbReference type="InterPro" id="IPR002104">
    <property type="entry name" value="Integrase_catalytic"/>
</dbReference>
<evidence type="ECO:0000313" key="6">
    <source>
        <dbReference type="EMBL" id="MBG0778379.1"/>
    </source>
</evidence>
<dbReference type="InterPro" id="IPR004606">
    <property type="entry name" value="Mop_domain"/>
</dbReference>
<dbReference type="InterPro" id="IPR005116">
    <property type="entry name" value="Transp-assoc_OB_typ1"/>
</dbReference>
<comment type="caution">
    <text evidence="6">The sequence shown here is derived from an EMBL/GenBank/DDBJ whole genome shotgun (WGS) entry which is preliminary data.</text>
</comment>
<organism evidence="6 7">
    <name type="scientific">Desulfotignum balticum</name>
    <dbReference type="NCBI Taxonomy" id="115781"/>
    <lineage>
        <taxon>Bacteria</taxon>
        <taxon>Pseudomonadati</taxon>
        <taxon>Thermodesulfobacteriota</taxon>
        <taxon>Desulfobacteria</taxon>
        <taxon>Desulfobacterales</taxon>
        <taxon>Desulfobacteraceae</taxon>
        <taxon>Desulfotignum</taxon>
    </lineage>
</organism>
<keyword evidence="1 3" id="KW-0500">Molybdenum</keyword>
<evidence type="ECO:0000313" key="7">
    <source>
        <dbReference type="Proteomes" id="UP000706172"/>
    </source>
</evidence>
<dbReference type="SUPFAM" id="SSF50331">
    <property type="entry name" value="MOP-like"/>
    <property type="match status" value="2"/>
</dbReference>
<reference evidence="6" key="1">
    <citation type="submission" date="2020-07" db="EMBL/GenBank/DDBJ databases">
        <title>Severe corrosion of carbon steel in oil field produced water can be linked to methanogenic archaea containing a special type of NiFe hydrogenase.</title>
        <authorList>
            <person name="Lahme S."/>
            <person name="Mand J."/>
            <person name="Longwell J."/>
            <person name="Smith R."/>
            <person name="Enning D."/>
        </authorList>
    </citation>
    <scope>NUCLEOTIDE SEQUENCE</scope>
    <source>
        <strain evidence="6">MIC098Bin6</strain>
    </source>
</reference>
<dbReference type="Pfam" id="PF00589">
    <property type="entry name" value="Phage_integrase"/>
    <property type="match status" value="1"/>
</dbReference>
<name>A0A931CVY2_9BACT</name>
<feature type="domain" description="Tyr recombinase" evidence="5">
    <location>
        <begin position="29"/>
        <end position="217"/>
    </location>
</feature>
<dbReference type="Gene3D" id="1.10.443.10">
    <property type="entry name" value="Intergrase catalytic core"/>
    <property type="match status" value="1"/>
</dbReference>
<feature type="domain" description="Mop" evidence="4">
    <location>
        <begin position="227"/>
        <end position="293"/>
    </location>
</feature>
<dbReference type="SUPFAM" id="SSF56349">
    <property type="entry name" value="DNA breaking-rejoining enzymes"/>
    <property type="match status" value="1"/>
</dbReference>
<proteinExistence type="predicted"/>
<dbReference type="Proteomes" id="UP000706172">
    <property type="component" value="Unassembled WGS sequence"/>
</dbReference>
<sequence>MADQKKNLDNPEWVSDDTRDHGRIISVDHTAPCLDTAQFHQLEQAFRKWAIDSPRADVRFSRLRILIIFLLIRYTGAKLNEVLGVNPLTDIDTEHHAVTFGSTGSETGSKSRTVHLSESLCHEILKLVQTPQFEEKQGRMPDLDPGFVRRKFYERAAACGFAKELGGPEAIRRARAVELMQGNLPLPAVQKIMGHTSAGLTSSYVTFSESEIQDIVRRFMEKESGRKTSARNAFFCKVTDIVTGDIQTRVEMITMDGHPVVTVITNDSVFQLGLAPGKWIVAEVKAPMVMFQDGTSVFKGSAENRFKGTVTRITRGNINTECIIRVSDTTHICAVMSSSGTWLSRIRQGDPVWAFFSCFSVVIHLD</sequence>
<evidence type="ECO:0000256" key="3">
    <source>
        <dbReference type="PROSITE-ProRule" id="PRU01213"/>
    </source>
</evidence>
<evidence type="ECO:0000256" key="1">
    <source>
        <dbReference type="ARBA" id="ARBA00022505"/>
    </source>
</evidence>
<dbReference type="GO" id="GO:0006310">
    <property type="term" value="P:DNA recombination"/>
    <property type="evidence" value="ECO:0007669"/>
    <property type="project" value="UniProtKB-KW"/>
</dbReference>
<dbReference type="NCBIfam" id="TIGR00638">
    <property type="entry name" value="Mop"/>
    <property type="match status" value="1"/>
</dbReference>
<dbReference type="PROSITE" id="PS51866">
    <property type="entry name" value="MOP"/>
    <property type="match status" value="1"/>
</dbReference>
<protein>
    <submittedName>
        <fullName evidence="6">TOBE domain-containing protein</fullName>
    </submittedName>
</protein>
<dbReference type="PROSITE" id="PS51898">
    <property type="entry name" value="TYR_RECOMBINASE"/>
    <property type="match status" value="1"/>
</dbReference>
<evidence type="ECO:0000256" key="2">
    <source>
        <dbReference type="ARBA" id="ARBA00023172"/>
    </source>
</evidence>
<dbReference type="Gene3D" id="2.40.50.100">
    <property type="match status" value="2"/>
</dbReference>
<evidence type="ECO:0000259" key="4">
    <source>
        <dbReference type="PROSITE" id="PS51866"/>
    </source>
</evidence>
<dbReference type="EMBL" id="JACCQK010000013">
    <property type="protein sequence ID" value="MBG0778379.1"/>
    <property type="molecule type" value="Genomic_DNA"/>
</dbReference>